<evidence type="ECO:0000313" key="4">
    <source>
        <dbReference type="EMBL" id="PIR88040.1"/>
    </source>
</evidence>
<dbReference type="InterPro" id="IPR001537">
    <property type="entry name" value="SpoU_MeTrfase"/>
</dbReference>
<protein>
    <submittedName>
        <fullName evidence="4">RNA methyltransferase</fullName>
    </submittedName>
</protein>
<evidence type="ECO:0000313" key="5">
    <source>
        <dbReference type="Proteomes" id="UP000230903"/>
    </source>
</evidence>
<dbReference type="Proteomes" id="UP000230903">
    <property type="component" value="Unassembled WGS sequence"/>
</dbReference>
<dbReference type="AlphaFoldDB" id="A0A2H0UNR8"/>
<dbReference type="PANTHER" id="PTHR46429:SF1">
    <property type="entry name" value="23S RRNA (GUANOSINE-2'-O-)-METHYLTRANSFERASE RLMB"/>
    <property type="match status" value="1"/>
</dbReference>
<evidence type="ECO:0000259" key="3">
    <source>
        <dbReference type="Pfam" id="PF00588"/>
    </source>
</evidence>
<dbReference type="GO" id="GO:0003723">
    <property type="term" value="F:RNA binding"/>
    <property type="evidence" value="ECO:0007669"/>
    <property type="project" value="InterPro"/>
</dbReference>
<dbReference type="Gene3D" id="3.40.1280.10">
    <property type="match status" value="1"/>
</dbReference>
<dbReference type="PANTHER" id="PTHR46429">
    <property type="entry name" value="23S RRNA (GUANOSINE-2'-O-)-METHYLTRANSFERASE RLMB"/>
    <property type="match status" value="1"/>
</dbReference>
<reference evidence="5" key="1">
    <citation type="submission" date="2017-09" db="EMBL/GenBank/DDBJ databases">
        <title>Depth-based differentiation of microbial function through sediment-hosted aquifers and enrichment of novel symbionts in the deep terrestrial subsurface.</title>
        <authorList>
            <person name="Probst A.J."/>
            <person name="Ladd B."/>
            <person name="Jarett J.K."/>
            <person name="Geller-Mcgrath D.E."/>
            <person name="Sieber C.M.K."/>
            <person name="Emerson J.B."/>
            <person name="Anantharaman K."/>
            <person name="Thomas B.C."/>
            <person name="Malmstrom R."/>
            <person name="Stieglmeier M."/>
            <person name="Klingl A."/>
            <person name="Woyke T."/>
            <person name="Ryan C.M."/>
            <person name="Banfield J.F."/>
        </authorList>
    </citation>
    <scope>NUCLEOTIDE SEQUENCE [LARGE SCALE GENOMIC DNA]</scope>
</reference>
<dbReference type="InterPro" id="IPR029028">
    <property type="entry name" value="Alpha/beta_knot_MTases"/>
</dbReference>
<feature type="domain" description="tRNA/rRNA methyltransferase SpoU type" evidence="3">
    <location>
        <begin position="1"/>
        <end position="152"/>
    </location>
</feature>
<organism evidence="4 5">
    <name type="scientific">Candidatus Harrisonbacteria bacterium CG10_big_fil_rev_8_21_14_0_10_45_28</name>
    <dbReference type="NCBI Taxonomy" id="1974586"/>
    <lineage>
        <taxon>Bacteria</taxon>
        <taxon>Candidatus Harrisoniibacteriota</taxon>
    </lineage>
</organism>
<proteinExistence type="predicted"/>
<sequence>MILILDNIRSLHNVGSIFRTADGAGVEKIYLCGSTPSPLDRFKSVRPEIAKTALGAENTVAWEKVATTLEAVKRLKKEGCRIVAVEQAEGAIPYYTLPATRYPLERMALVFGHEVDGVSQSVIEESDAIIEIPMSGQKESLNVSSSVAIILFSLRDRNN</sequence>
<gene>
    <name evidence="4" type="ORF">COU10_01365</name>
</gene>
<dbReference type="Pfam" id="PF00588">
    <property type="entry name" value="SpoU_methylase"/>
    <property type="match status" value="1"/>
</dbReference>
<dbReference type="GO" id="GO:0006396">
    <property type="term" value="P:RNA processing"/>
    <property type="evidence" value="ECO:0007669"/>
    <property type="project" value="InterPro"/>
</dbReference>
<dbReference type="GO" id="GO:0008173">
    <property type="term" value="F:RNA methyltransferase activity"/>
    <property type="evidence" value="ECO:0007669"/>
    <property type="project" value="InterPro"/>
</dbReference>
<dbReference type="EMBL" id="PFBC01000020">
    <property type="protein sequence ID" value="PIR88040.1"/>
    <property type="molecule type" value="Genomic_DNA"/>
</dbReference>
<name>A0A2H0UNR8_9BACT</name>
<evidence type="ECO:0000256" key="2">
    <source>
        <dbReference type="ARBA" id="ARBA00022679"/>
    </source>
</evidence>
<keyword evidence="1 4" id="KW-0489">Methyltransferase</keyword>
<dbReference type="InterPro" id="IPR004441">
    <property type="entry name" value="rRNA_MeTrfase_TrmH"/>
</dbReference>
<dbReference type="InterPro" id="IPR029026">
    <property type="entry name" value="tRNA_m1G_MTases_N"/>
</dbReference>
<keyword evidence="2 4" id="KW-0808">Transferase</keyword>
<evidence type="ECO:0000256" key="1">
    <source>
        <dbReference type="ARBA" id="ARBA00022603"/>
    </source>
</evidence>
<dbReference type="CDD" id="cd18097">
    <property type="entry name" value="SpoU-like"/>
    <property type="match status" value="1"/>
</dbReference>
<dbReference type="GO" id="GO:0005829">
    <property type="term" value="C:cytosol"/>
    <property type="evidence" value="ECO:0007669"/>
    <property type="project" value="TreeGrafter"/>
</dbReference>
<accession>A0A2H0UNR8</accession>
<dbReference type="SUPFAM" id="SSF75217">
    <property type="entry name" value="alpha/beta knot"/>
    <property type="match status" value="1"/>
</dbReference>
<comment type="caution">
    <text evidence="4">The sequence shown here is derived from an EMBL/GenBank/DDBJ whole genome shotgun (WGS) entry which is preliminary data.</text>
</comment>
<dbReference type="GO" id="GO:0032259">
    <property type="term" value="P:methylation"/>
    <property type="evidence" value="ECO:0007669"/>
    <property type="project" value="UniProtKB-KW"/>
</dbReference>